<dbReference type="InterPro" id="IPR013595">
    <property type="entry name" value="Pept_S33_TAP-like_C"/>
</dbReference>
<dbReference type="Pfam" id="PF00561">
    <property type="entry name" value="Abhydrolase_1"/>
    <property type="match status" value="1"/>
</dbReference>
<feature type="domain" description="Peptidase S33 tripeptidyl aminopeptidase-like C-terminal" evidence="6">
    <location>
        <begin position="416"/>
        <end position="517"/>
    </location>
</feature>
<evidence type="ECO:0000259" key="5">
    <source>
        <dbReference type="Pfam" id="PF00561"/>
    </source>
</evidence>
<organism evidence="7 8">
    <name type="scientific">Streptomyces luteireticuli</name>
    <dbReference type="NCBI Taxonomy" id="173858"/>
    <lineage>
        <taxon>Bacteria</taxon>
        <taxon>Bacillati</taxon>
        <taxon>Actinomycetota</taxon>
        <taxon>Actinomycetes</taxon>
        <taxon>Kitasatosporales</taxon>
        <taxon>Streptomycetaceae</taxon>
        <taxon>Streptomyces</taxon>
    </lineage>
</organism>
<keyword evidence="3 7" id="KW-0378">Hydrolase</keyword>
<reference evidence="8" key="1">
    <citation type="journal article" date="2019" name="Int. J. Syst. Evol. Microbiol.">
        <title>The Global Catalogue of Microorganisms (GCM) 10K type strain sequencing project: providing services to taxonomists for standard genome sequencing and annotation.</title>
        <authorList>
            <consortium name="The Broad Institute Genomics Platform"/>
            <consortium name="The Broad Institute Genome Sequencing Center for Infectious Disease"/>
            <person name="Wu L."/>
            <person name="Ma J."/>
        </authorList>
    </citation>
    <scope>NUCLEOTIDE SEQUENCE [LARGE SCALE GENOMIC DNA]</scope>
    <source>
        <strain evidence="8">JCM 4788</strain>
    </source>
</reference>
<feature type="chain" id="PRO_5047239888" evidence="4">
    <location>
        <begin position="26"/>
        <end position="528"/>
    </location>
</feature>
<evidence type="ECO:0000256" key="2">
    <source>
        <dbReference type="ARBA" id="ARBA00022729"/>
    </source>
</evidence>
<feature type="domain" description="AB hydrolase-1" evidence="5">
    <location>
        <begin position="99"/>
        <end position="251"/>
    </location>
</feature>
<comment type="similarity">
    <text evidence="1">Belongs to the peptidase S33 family.</text>
</comment>
<dbReference type="Pfam" id="PF08386">
    <property type="entry name" value="Abhydrolase_4"/>
    <property type="match status" value="1"/>
</dbReference>
<keyword evidence="2 4" id="KW-0732">Signal</keyword>
<dbReference type="SUPFAM" id="SSF53474">
    <property type="entry name" value="alpha/beta-Hydrolases"/>
    <property type="match status" value="1"/>
</dbReference>
<comment type="caution">
    <text evidence="7">The sequence shown here is derived from an EMBL/GenBank/DDBJ whole genome shotgun (WGS) entry which is preliminary data.</text>
</comment>
<evidence type="ECO:0000256" key="1">
    <source>
        <dbReference type="ARBA" id="ARBA00010088"/>
    </source>
</evidence>
<sequence>MRRLSVISSLVLPLTLAAWLSPATAAGGHHPPAAAKEPSVAWGACPRLSEGAVPAGWQCGSLEVPLSWSAGGRQTVRLALARRPARGPGRKLGVIFGNPGGPGADGLGFTGLFQAVVGRAAERYDLVTWDPRGVGHSRPSLRCGPEERMEELYTHQSDTRADQGVREKVRTDQEAARLCRANAAALVANMSTMDTVRDLDRLRQALGRPKLDYIGFSYGTVIGAVYANRFPGSTGRMVLHGVVDSRLWFDDLPAFMHSDTVEGERTLRAALRACDAHPGDCAFAGGANRKFDRLTDRLRPAGARVPDARITWRRLVHDALVVSTPGTTARQAAEDLQAMYGALFQNRPYRQAQALPEMEVGLPPWGLPAPYRRDADGYSFNMYDSRNATLCLDFPAAPADPGWWLRQVRGAERASKVFGAFRVLDNAVCAGWPSRQPRGYTYTGPWNRGSAHPLIVNERWDNATPLAWARAMRAAMGPGARLVVNEGFGHGAVTRCSVGHVATYFLTGRRPADGTVCRGGHSSPFTDG</sequence>
<feature type="signal peptide" evidence="4">
    <location>
        <begin position="1"/>
        <end position="25"/>
    </location>
</feature>
<evidence type="ECO:0000256" key="3">
    <source>
        <dbReference type="ARBA" id="ARBA00022801"/>
    </source>
</evidence>
<dbReference type="Proteomes" id="UP001500879">
    <property type="component" value="Unassembled WGS sequence"/>
</dbReference>
<dbReference type="InterPro" id="IPR000073">
    <property type="entry name" value="AB_hydrolase_1"/>
</dbReference>
<accession>A0ABP3J1L5</accession>
<dbReference type="EMBL" id="BAAABX010000089">
    <property type="protein sequence ID" value="GAA0437562.1"/>
    <property type="molecule type" value="Genomic_DNA"/>
</dbReference>
<evidence type="ECO:0000313" key="7">
    <source>
        <dbReference type="EMBL" id="GAA0437562.1"/>
    </source>
</evidence>
<dbReference type="RefSeq" id="WP_344032796.1">
    <property type="nucleotide sequence ID" value="NZ_BAAABX010000089.1"/>
</dbReference>
<evidence type="ECO:0000256" key="4">
    <source>
        <dbReference type="SAM" id="SignalP"/>
    </source>
</evidence>
<dbReference type="InterPro" id="IPR029058">
    <property type="entry name" value="AB_hydrolase_fold"/>
</dbReference>
<dbReference type="InterPro" id="IPR051601">
    <property type="entry name" value="Serine_prot/Carboxylest_S33"/>
</dbReference>
<keyword evidence="8" id="KW-1185">Reference proteome</keyword>
<evidence type="ECO:0000313" key="8">
    <source>
        <dbReference type="Proteomes" id="UP001500879"/>
    </source>
</evidence>
<dbReference type="GO" id="GO:0016787">
    <property type="term" value="F:hydrolase activity"/>
    <property type="evidence" value="ECO:0007669"/>
    <property type="project" value="UniProtKB-KW"/>
</dbReference>
<gene>
    <name evidence="7" type="ORF">GCM10010357_68700</name>
</gene>
<dbReference type="PANTHER" id="PTHR43248:SF29">
    <property type="entry name" value="TRIPEPTIDYL AMINOPEPTIDASE"/>
    <property type="match status" value="1"/>
</dbReference>
<protein>
    <submittedName>
        <fullName evidence="7">Alpha/beta hydrolase</fullName>
    </submittedName>
</protein>
<name>A0ABP3J1L5_9ACTN</name>
<dbReference type="PANTHER" id="PTHR43248">
    <property type="entry name" value="2-SUCCINYL-6-HYDROXY-2,4-CYCLOHEXADIENE-1-CARBOXYLATE SYNTHASE"/>
    <property type="match status" value="1"/>
</dbReference>
<evidence type="ECO:0000259" key="6">
    <source>
        <dbReference type="Pfam" id="PF08386"/>
    </source>
</evidence>
<proteinExistence type="inferred from homology"/>
<dbReference type="Gene3D" id="3.40.50.1820">
    <property type="entry name" value="alpha/beta hydrolase"/>
    <property type="match status" value="1"/>
</dbReference>